<proteinExistence type="predicted"/>
<accession>A0A218MKS4</accession>
<dbReference type="EMBL" id="KY052800">
    <property type="protein sequence ID" value="ASE99865.1"/>
    <property type="molecule type" value="Genomic_DNA"/>
</dbReference>
<sequence>MSKKRKIVITIAENIRGKPYEILKPNISMEYEVPDGVNLEEFYQEKYREVKRIWNMHLYNMVYNTEKRNEFGDIKEYAKEMVLGKESYPVFKLTKKEKS</sequence>
<reference evidence="1" key="2">
    <citation type="journal article" date="2017" name="Nat. Commun.">
        <title>Single-virus genomics reveals hidden cosmopolitan and abundant viruses.</title>
        <authorList>
            <person name="Martinez-Hernandez F."/>
            <person name="Fornas O."/>
            <person name="Lluesma Gomez M."/>
            <person name="Bolduc B."/>
            <person name="de la Cruz Pena M.J."/>
            <person name="Martinez J.M."/>
            <person name="Anton J."/>
            <person name="Gasol J.M."/>
            <person name="Rosselli R."/>
            <person name="Rodriguez-Valera F."/>
            <person name="Sullivan M.B."/>
            <person name="Acinas S.G."/>
            <person name="Martinez-Garcia M."/>
        </authorList>
    </citation>
    <scope>NUCLEOTIDE SEQUENCE</scope>
</reference>
<reference evidence="1" key="1">
    <citation type="submission" date="2016-10" db="EMBL/GenBank/DDBJ databases">
        <authorList>
            <person name="Varghese N."/>
        </authorList>
    </citation>
    <scope>NUCLEOTIDE SEQUENCE</scope>
</reference>
<protein>
    <submittedName>
        <fullName evidence="1">Uncharacterized protein</fullName>
    </submittedName>
</protein>
<organism evidence="1">
    <name type="scientific">uncultured virus</name>
    <dbReference type="NCBI Taxonomy" id="340016"/>
    <lineage>
        <taxon>Viruses</taxon>
        <taxon>environmental samples</taxon>
    </lineage>
</organism>
<name>A0A218MKS4_9VIRU</name>
<evidence type="ECO:0000313" key="1">
    <source>
        <dbReference type="EMBL" id="ASE99865.1"/>
    </source>
</evidence>